<dbReference type="RefSeq" id="WP_006303223.1">
    <property type="nucleotide sequence ID" value="NZ_ACGK02000002.1"/>
</dbReference>
<accession>F1T6B9</accession>
<sequence>MRNKSCLFSLFFAILMFSFPYYSVAYGQDNRYISTEYKRIFQSYEVGDILADEDSEFVKTYLIKDQLLNPLYDVVSGADRTTADVNETDSQFGTSVSLTGTVWHTGTFNYNFGGRLNGYVTSGPVPKNMTITVSCMAWGLEGTQLGLAYKDQVSHTVYNSKSIYMNKSKNYSGVTAVHSINTALDVTTASGEGFTVNAN</sequence>
<dbReference type="EMBL" id="ACGK02000002">
    <property type="protein sequence ID" value="EGF23024.1"/>
    <property type="molecule type" value="Genomic_DNA"/>
</dbReference>
<dbReference type="AlphaFoldDB" id="F1T6B9"/>
<reference evidence="1 2" key="1">
    <citation type="submission" date="2011-02" db="EMBL/GenBank/DDBJ databases">
        <authorList>
            <person name="Muzny D."/>
            <person name="Qin X."/>
            <person name="Buhay C."/>
            <person name="Dugan-Rocha S."/>
            <person name="Ding Y."/>
            <person name="Chen G."/>
            <person name="Hawes A."/>
            <person name="Holder M."/>
            <person name="Jhangiani S."/>
            <person name="Johnson A."/>
            <person name="Khan Z."/>
            <person name="Li Z."/>
            <person name="Liu W."/>
            <person name="Liu X."/>
            <person name="Perez L."/>
            <person name="Shen H."/>
            <person name="Wang Q."/>
            <person name="Watt J."/>
            <person name="Xi L."/>
            <person name="Xin Y."/>
            <person name="Zhou J."/>
            <person name="Deng J."/>
            <person name="Jiang H."/>
            <person name="Liu Y."/>
            <person name="Qu J."/>
            <person name="Song X.-Z."/>
            <person name="Zhang L."/>
            <person name="Villasana D."/>
            <person name="Johnson A."/>
            <person name="Liu J."/>
            <person name="Liyanage D."/>
            <person name="Lorensuhewa L."/>
            <person name="Robinson T."/>
            <person name="Song A."/>
            <person name="Song B.-B."/>
            <person name="Dinh H."/>
            <person name="Thornton R."/>
            <person name="Coyle M."/>
            <person name="Francisco L."/>
            <person name="Jackson L."/>
            <person name="Javaid M."/>
            <person name="Korchina V."/>
            <person name="Kovar C."/>
            <person name="Mata R."/>
            <person name="Mathew T."/>
            <person name="Ngo R."/>
            <person name="Nguyen L."/>
            <person name="Nguyen N."/>
            <person name="Okwuonu G."/>
            <person name="Ongeri F."/>
            <person name="Pham C."/>
            <person name="Simmons D."/>
            <person name="Wilczek-Boney K."/>
            <person name="Hale W."/>
            <person name="Jakkamsetti A."/>
            <person name="Pham P."/>
            <person name="Ruth R."/>
            <person name="San Lucas F."/>
            <person name="Warren J."/>
            <person name="Zhang J."/>
            <person name="Zhao Z."/>
            <person name="Zhou C."/>
            <person name="Zhu D."/>
            <person name="Lee S."/>
            <person name="Bess C."/>
            <person name="Blankenburg K."/>
            <person name="Forbes L."/>
            <person name="Fu Q."/>
            <person name="Gubbala S."/>
            <person name="Hirani K."/>
            <person name="Jayaseelan J.C."/>
            <person name="Lara F."/>
            <person name="Munidasa M."/>
            <person name="Palculict T."/>
            <person name="Patil S."/>
            <person name="Pu L.-L."/>
            <person name="Saada N."/>
            <person name="Tang L."/>
            <person name="Weissenberger G."/>
            <person name="Zhu Y."/>
            <person name="Hemphill L."/>
            <person name="Shang Y."/>
            <person name="Youmans B."/>
            <person name="Ayvaz T."/>
            <person name="Ross M."/>
            <person name="Santibanez J."/>
            <person name="Aqrawi P."/>
            <person name="Gross S."/>
            <person name="Joshi V."/>
            <person name="Fowler G."/>
            <person name="Nazareth L."/>
            <person name="Reid J."/>
            <person name="Worley K."/>
            <person name="Petrosino J."/>
            <person name="Highlander S."/>
            <person name="Gibbs R."/>
        </authorList>
    </citation>
    <scope>NUCLEOTIDE SEQUENCE [LARGE SCALE GENOMIC DNA]</scope>
    <source>
        <strain evidence="1 2">DSM 15829</strain>
    </source>
</reference>
<name>F1T6B9_9ACTN</name>
<gene>
    <name evidence="1" type="ORF">HMPREF0091_11019</name>
</gene>
<keyword evidence="2" id="KW-1185">Reference proteome</keyword>
<comment type="caution">
    <text evidence="1">The sequence shown here is derived from an EMBL/GenBank/DDBJ whole genome shotgun (WGS) entry which is preliminary data.</text>
</comment>
<protein>
    <submittedName>
        <fullName evidence="1">Uncharacterized protein</fullName>
    </submittedName>
</protein>
<evidence type="ECO:0000313" key="1">
    <source>
        <dbReference type="EMBL" id="EGF23024.1"/>
    </source>
</evidence>
<proteinExistence type="predicted"/>
<dbReference type="GeneID" id="93210503"/>
<dbReference type="Proteomes" id="UP000005947">
    <property type="component" value="Unassembled WGS sequence"/>
</dbReference>
<organism evidence="1 2">
    <name type="scientific">Fannyhessea vaginae DSM 15829</name>
    <dbReference type="NCBI Taxonomy" id="525256"/>
    <lineage>
        <taxon>Bacteria</taxon>
        <taxon>Bacillati</taxon>
        <taxon>Actinomycetota</taxon>
        <taxon>Coriobacteriia</taxon>
        <taxon>Coriobacteriales</taxon>
        <taxon>Atopobiaceae</taxon>
        <taxon>Fannyhessea</taxon>
    </lineage>
</organism>
<evidence type="ECO:0000313" key="2">
    <source>
        <dbReference type="Proteomes" id="UP000005947"/>
    </source>
</evidence>